<evidence type="ECO:0000313" key="7">
    <source>
        <dbReference type="Proteomes" id="UP000536773"/>
    </source>
</evidence>
<dbReference type="Pfam" id="PF04138">
    <property type="entry name" value="GtrA_DPMS_TM"/>
    <property type="match status" value="1"/>
</dbReference>
<evidence type="ECO:0000256" key="4">
    <source>
        <dbReference type="ARBA" id="ARBA00022989"/>
    </source>
</evidence>
<reference evidence="6 7" key="1">
    <citation type="submission" date="2020-04" db="EMBL/GenBank/DDBJ databases">
        <authorList>
            <person name="Hitch T.C.A."/>
            <person name="Wylensek D."/>
            <person name="Clavel T."/>
        </authorList>
    </citation>
    <scope>NUCLEOTIDE SEQUENCE [LARGE SCALE GENOMIC DNA]</scope>
    <source>
        <strain evidence="6 7">WCA-386-APC-2A</strain>
    </source>
</reference>
<dbReference type="GeneID" id="97491428"/>
<keyword evidence="3" id="KW-0812">Transmembrane</keyword>
<comment type="caution">
    <text evidence="6">The sequence shown here is derived from an EMBL/GenBank/DDBJ whole genome shotgun (WGS) entry which is preliminary data.</text>
</comment>
<sequence length="149" mass="17018">MKRKQIFGFDYTNNEYMKIFMYLLVGGSAALLEWSLFYIFFRLLSAGAVFSMQTQTVLAATTLAFASSTLYHYVLCNRFVFDSGSRYHRGTEVSLVFVVSAIGLGWNLLLMWLFTSPAILGLNPMVSKIMASAIVTVWNYVSRKKWIFK</sequence>
<evidence type="ECO:0000256" key="3">
    <source>
        <dbReference type="ARBA" id="ARBA00022692"/>
    </source>
</evidence>
<evidence type="ECO:0000256" key="1">
    <source>
        <dbReference type="ARBA" id="ARBA00004141"/>
    </source>
</evidence>
<evidence type="ECO:0000256" key="2">
    <source>
        <dbReference type="ARBA" id="ARBA00009399"/>
    </source>
</evidence>
<keyword evidence="4" id="KW-1133">Transmembrane helix</keyword>
<evidence type="ECO:0000313" key="6">
    <source>
        <dbReference type="EMBL" id="NMK38851.1"/>
    </source>
</evidence>
<protein>
    <submittedName>
        <fullName evidence="6">GtrA family protein</fullName>
    </submittedName>
</protein>
<name>A0A269TF78_MEGEL</name>
<dbReference type="RefSeq" id="WP_014015449.1">
    <property type="nucleotide sequence ID" value="NZ_AP031433.1"/>
</dbReference>
<accession>A0A269TF78</accession>
<dbReference type="GO" id="GO:0000271">
    <property type="term" value="P:polysaccharide biosynthetic process"/>
    <property type="evidence" value="ECO:0007669"/>
    <property type="project" value="InterPro"/>
</dbReference>
<proteinExistence type="inferred from homology"/>
<dbReference type="Proteomes" id="UP000536773">
    <property type="component" value="Unassembled WGS sequence"/>
</dbReference>
<gene>
    <name evidence="6" type="ORF">HG933_05600</name>
</gene>
<dbReference type="PANTHER" id="PTHR38459:SF1">
    <property type="entry name" value="PROPHAGE BACTOPRENOL-LINKED GLUCOSE TRANSLOCASE HOMOLOG"/>
    <property type="match status" value="1"/>
</dbReference>
<keyword evidence="5" id="KW-0472">Membrane</keyword>
<dbReference type="InterPro" id="IPR051401">
    <property type="entry name" value="GtrA_CellWall_Glycosyl"/>
</dbReference>
<dbReference type="InterPro" id="IPR007267">
    <property type="entry name" value="GtrA_DPMS_TM"/>
</dbReference>
<dbReference type="EMBL" id="JABBJH010000006">
    <property type="protein sequence ID" value="NMK38851.1"/>
    <property type="molecule type" value="Genomic_DNA"/>
</dbReference>
<dbReference type="GO" id="GO:0005886">
    <property type="term" value="C:plasma membrane"/>
    <property type="evidence" value="ECO:0007669"/>
    <property type="project" value="TreeGrafter"/>
</dbReference>
<comment type="subcellular location">
    <subcellularLocation>
        <location evidence="1">Membrane</location>
        <topology evidence="1">Multi-pass membrane protein</topology>
    </subcellularLocation>
</comment>
<dbReference type="AlphaFoldDB" id="A0A269TF78"/>
<evidence type="ECO:0000256" key="5">
    <source>
        <dbReference type="ARBA" id="ARBA00023136"/>
    </source>
</evidence>
<organism evidence="6 7">
    <name type="scientific">Megasphaera elsdenii</name>
    <dbReference type="NCBI Taxonomy" id="907"/>
    <lineage>
        <taxon>Bacteria</taxon>
        <taxon>Bacillati</taxon>
        <taxon>Bacillota</taxon>
        <taxon>Negativicutes</taxon>
        <taxon>Veillonellales</taxon>
        <taxon>Veillonellaceae</taxon>
        <taxon>Megasphaera</taxon>
    </lineage>
</organism>
<comment type="similarity">
    <text evidence="2">Belongs to the GtrA family.</text>
</comment>
<dbReference type="PANTHER" id="PTHR38459">
    <property type="entry name" value="PROPHAGE BACTOPRENOL-LINKED GLUCOSE TRANSLOCASE HOMOLOG"/>
    <property type="match status" value="1"/>
</dbReference>